<proteinExistence type="inferred from homology"/>
<dbReference type="InterPro" id="IPR015424">
    <property type="entry name" value="PyrdxlP-dep_Trfase"/>
</dbReference>
<dbReference type="RefSeq" id="WP_317330002.1">
    <property type="nucleotide sequence ID" value="NZ_JAWJZA010000003.1"/>
</dbReference>
<reference evidence="5 6" key="1">
    <citation type="submission" date="2023-10" db="EMBL/GenBank/DDBJ databases">
        <title>Veillonella sp. nov., isolated from a pig farm feces dump.</title>
        <authorList>
            <person name="Chang Y.-H."/>
        </authorList>
    </citation>
    <scope>NUCLEOTIDE SEQUENCE [LARGE SCALE GENOMIC DNA]</scope>
    <source>
        <strain evidence="5 6">YH-vei2233</strain>
    </source>
</reference>
<dbReference type="PANTHER" id="PTHR48097">
    <property type="entry name" value="L-THREONINE ALDOLASE-RELATED"/>
    <property type="match status" value="1"/>
</dbReference>
<comment type="cofactor">
    <cofactor evidence="1">
        <name>pyridoxal 5'-phosphate</name>
        <dbReference type="ChEBI" id="CHEBI:597326"/>
    </cofactor>
</comment>
<accession>A0ABU3Z8U5</accession>
<evidence type="ECO:0000256" key="1">
    <source>
        <dbReference type="ARBA" id="ARBA00001933"/>
    </source>
</evidence>
<dbReference type="SUPFAM" id="SSF53383">
    <property type="entry name" value="PLP-dependent transferases"/>
    <property type="match status" value="1"/>
</dbReference>
<evidence type="ECO:0000313" key="6">
    <source>
        <dbReference type="Proteomes" id="UP001272515"/>
    </source>
</evidence>
<keyword evidence="3" id="KW-0663">Pyridoxal phosphate</keyword>
<evidence type="ECO:0000313" key="5">
    <source>
        <dbReference type="EMBL" id="MDV5088347.1"/>
    </source>
</evidence>
<sequence length="301" mass="33928">MLPYVTKYLETFLSGGTQTNQIVINSMLQSYEGVVAAETGHVSVHEAGAIEFSGHKVLTIPSHLGKIDVAELSQYVENFYNDGNHEHMVFPGMVYISQPTEYGTLYTLDELTGIREICDKHQIHFFIDGARLGYGLASRDADVTLQDIARLSDVFYIGSTKIGALIGEAVVFTKETPSHFVTRIKQHGALLAKGRLLGIQFSELFTNDLYMSISRHAIDMAEQVKELLHEYNSKFYLESPTNQLFVILHNDDVKRLSEHVRVGFWESYDADHTVVRFATSWSTTQAHIDEFRIILGDFGNK</sequence>
<feature type="domain" description="Aromatic amino acid beta-eliminating lyase/threonine aldolase" evidence="4">
    <location>
        <begin position="12"/>
        <end position="248"/>
    </location>
</feature>
<dbReference type="Gene3D" id="3.40.640.10">
    <property type="entry name" value="Type I PLP-dependent aspartate aminotransferase-like (Major domain)"/>
    <property type="match status" value="1"/>
</dbReference>
<dbReference type="Pfam" id="PF01212">
    <property type="entry name" value="Beta_elim_lyase"/>
    <property type="match status" value="1"/>
</dbReference>
<comment type="similarity">
    <text evidence="2">Belongs to the threonine aldolase family.</text>
</comment>
<dbReference type="GO" id="GO:0016829">
    <property type="term" value="F:lyase activity"/>
    <property type="evidence" value="ECO:0007669"/>
    <property type="project" value="UniProtKB-KW"/>
</dbReference>
<name>A0ABU3Z8U5_9FIRM</name>
<dbReference type="Proteomes" id="UP001272515">
    <property type="component" value="Unassembled WGS sequence"/>
</dbReference>
<gene>
    <name evidence="5" type="ORF">RVY80_05735</name>
</gene>
<dbReference type="InterPro" id="IPR001597">
    <property type="entry name" value="ArAA_b-elim_lyase/Thr_aldolase"/>
</dbReference>
<comment type="caution">
    <text evidence="5">The sequence shown here is derived from an EMBL/GenBank/DDBJ whole genome shotgun (WGS) entry which is preliminary data.</text>
</comment>
<evidence type="ECO:0000256" key="2">
    <source>
        <dbReference type="ARBA" id="ARBA00006966"/>
    </source>
</evidence>
<keyword evidence="5" id="KW-0456">Lyase</keyword>
<dbReference type="EMBL" id="JAWJZB010000006">
    <property type="protein sequence ID" value="MDV5088347.1"/>
    <property type="molecule type" value="Genomic_DNA"/>
</dbReference>
<dbReference type="InterPro" id="IPR015422">
    <property type="entry name" value="PyrdxlP-dep_Trfase_small"/>
</dbReference>
<organism evidence="5 6">
    <name type="scientific">Veillonella absiana</name>
    <dbReference type="NCBI Taxonomy" id="3079305"/>
    <lineage>
        <taxon>Bacteria</taxon>
        <taxon>Bacillati</taxon>
        <taxon>Bacillota</taxon>
        <taxon>Negativicutes</taxon>
        <taxon>Veillonellales</taxon>
        <taxon>Veillonellaceae</taxon>
        <taxon>Veillonella</taxon>
    </lineage>
</organism>
<evidence type="ECO:0000256" key="3">
    <source>
        <dbReference type="ARBA" id="ARBA00022898"/>
    </source>
</evidence>
<dbReference type="InterPro" id="IPR015421">
    <property type="entry name" value="PyrdxlP-dep_Trfase_major"/>
</dbReference>
<dbReference type="PANTHER" id="PTHR48097:SF5">
    <property type="entry name" value="LOW SPECIFICITY L-THREONINE ALDOLASE"/>
    <property type="match status" value="1"/>
</dbReference>
<dbReference type="Gene3D" id="3.90.1150.10">
    <property type="entry name" value="Aspartate Aminotransferase, domain 1"/>
    <property type="match status" value="1"/>
</dbReference>
<evidence type="ECO:0000259" key="4">
    <source>
        <dbReference type="Pfam" id="PF01212"/>
    </source>
</evidence>
<protein>
    <submittedName>
        <fullName evidence="5">Beta-eliminating lyase-related protein</fullName>
    </submittedName>
</protein>
<keyword evidence="6" id="KW-1185">Reference proteome</keyword>